<accession>V5SDV1</accession>
<evidence type="ECO:0000313" key="1">
    <source>
        <dbReference type="EMBL" id="AHB48134.1"/>
    </source>
</evidence>
<keyword evidence="2" id="KW-1185">Reference proteome</keyword>
<reference evidence="1 2" key="1">
    <citation type="journal article" date="2014" name="Genome Announc.">
        <title>Complete Genome Sequence of Hyphomicrobium nitrativorans Strain NL23, a Denitrifying Bacterium Isolated from Biofilm of a Methanol-Fed Denitrification System Treating Seawater at the Montreal Biodome.</title>
        <authorList>
            <person name="Martineau C."/>
            <person name="Villeneuve C."/>
            <person name="Mauffrey F."/>
            <person name="Villemur R."/>
        </authorList>
    </citation>
    <scope>NUCLEOTIDE SEQUENCE [LARGE SCALE GENOMIC DNA]</scope>
    <source>
        <strain evidence="1">NL23</strain>
    </source>
</reference>
<protein>
    <submittedName>
        <fullName evidence="1">Uncharacterized protein</fullName>
    </submittedName>
</protein>
<proteinExistence type="predicted"/>
<sequence length="187" mass="20264">MVLGDVHGDGLSSRALAAEPAVQDRAAIKERAFHGELPESVIEMREDILAAIHAGALADLDKAARWSEARSGRPVDFGAGPDADHVGHWKRLSRDGAGLEVLAIAANLLALPPARLAIGKDPENTFVYVWPYLAEVPGNTLTSTETVDLLRLVPAETAEAIRKGGKWPWWRIAIGADGTWLAFRRYE</sequence>
<dbReference type="HOGENOM" id="CLU_105822_0_0_5"/>
<dbReference type="AlphaFoldDB" id="V5SDV1"/>
<dbReference type="STRING" id="1029756.W911_06640"/>
<evidence type="ECO:0000313" key="2">
    <source>
        <dbReference type="Proteomes" id="UP000018542"/>
    </source>
</evidence>
<dbReference type="Proteomes" id="UP000018542">
    <property type="component" value="Chromosome"/>
</dbReference>
<organism evidence="1 2">
    <name type="scientific">Hyphomicrobium nitrativorans NL23</name>
    <dbReference type="NCBI Taxonomy" id="1029756"/>
    <lineage>
        <taxon>Bacteria</taxon>
        <taxon>Pseudomonadati</taxon>
        <taxon>Pseudomonadota</taxon>
        <taxon>Alphaproteobacteria</taxon>
        <taxon>Hyphomicrobiales</taxon>
        <taxon>Hyphomicrobiaceae</taxon>
        <taxon>Hyphomicrobium</taxon>
    </lineage>
</organism>
<gene>
    <name evidence="1" type="ORF">W911_06640</name>
</gene>
<name>V5SDV1_9HYPH</name>
<dbReference type="KEGG" id="hni:W911_06640"/>
<dbReference type="EMBL" id="CP006912">
    <property type="protein sequence ID" value="AHB48134.1"/>
    <property type="molecule type" value="Genomic_DNA"/>
</dbReference>
<dbReference type="PATRIC" id="fig|1029756.8.peg.1392"/>